<reference evidence="2" key="1">
    <citation type="journal article" date="2023" name="Mol. Phylogenet. Evol.">
        <title>Genome-scale phylogeny and comparative genomics of the fungal order Sordariales.</title>
        <authorList>
            <person name="Hensen N."/>
            <person name="Bonometti L."/>
            <person name="Westerberg I."/>
            <person name="Brannstrom I.O."/>
            <person name="Guillou S."/>
            <person name="Cros-Aarteil S."/>
            <person name="Calhoun S."/>
            <person name="Haridas S."/>
            <person name="Kuo A."/>
            <person name="Mondo S."/>
            <person name="Pangilinan J."/>
            <person name="Riley R."/>
            <person name="LaButti K."/>
            <person name="Andreopoulos B."/>
            <person name="Lipzen A."/>
            <person name="Chen C."/>
            <person name="Yan M."/>
            <person name="Daum C."/>
            <person name="Ng V."/>
            <person name="Clum A."/>
            <person name="Steindorff A."/>
            <person name="Ohm R.A."/>
            <person name="Martin F."/>
            <person name="Silar P."/>
            <person name="Natvig D.O."/>
            <person name="Lalanne C."/>
            <person name="Gautier V."/>
            <person name="Ament-Velasquez S.L."/>
            <person name="Kruys A."/>
            <person name="Hutchinson M.I."/>
            <person name="Powell A.J."/>
            <person name="Barry K."/>
            <person name="Miller A.N."/>
            <person name="Grigoriev I.V."/>
            <person name="Debuchy R."/>
            <person name="Gladieux P."/>
            <person name="Hiltunen Thoren M."/>
            <person name="Johannesson H."/>
        </authorList>
    </citation>
    <scope>NUCLEOTIDE SEQUENCE</scope>
    <source>
        <strain evidence="2">CBS 626.80</strain>
    </source>
</reference>
<feature type="chain" id="PRO_5042993379" evidence="1">
    <location>
        <begin position="24"/>
        <end position="122"/>
    </location>
</feature>
<dbReference type="AlphaFoldDB" id="A0AAN6NM64"/>
<sequence length="122" mass="12930">MGSWAPSCLTIHGTLTICGLVELLPPIQGPCSFPATSPTTGTTLGGRCLCARQKVVKVRGVGGANATEKTLAIGRTQWDATVASHPVFSHPPFRGLGLGLGRQERKLFRCLSLTDTHTFQTN</sequence>
<keyword evidence="1" id="KW-0732">Signal</keyword>
<comment type="caution">
    <text evidence="2">The sequence shown here is derived from an EMBL/GenBank/DDBJ whole genome shotgun (WGS) entry which is preliminary data.</text>
</comment>
<evidence type="ECO:0000313" key="2">
    <source>
        <dbReference type="EMBL" id="KAK3947639.1"/>
    </source>
</evidence>
<accession>A0AAN6NM64</accession>
<gene>
    <name evidence="2" type="ORF">QBC32DRAFT_79221</name>
</gene>
<reference evidence="2" key="2">
    <citation type="submission" date="2023-06" db="EMBL/GenBank/DDBJ databases">
        <authorList>
            <consortium name="Lawrence Berkeley National Laboratory"/>
            <person name="Mondo S.J."/>
            <person name="Hensen N."/>
            <person name="Bonometti L."/>
            <person name="Westerberg I."/>
            <person name="Brannstrom I.O."/>
            <person name="Guillou S."/>
            <person name="Cros-Aarteil S."/>
            <person name="Calhoun S."/>
            <person name="Haridas S."/>
            <person name="Kuo A."/>
            <person name="Pangilinan J."/>
            <person name="Riley R."/>
            <person name="Labutti K."/>
            <person name="Andreopoulos B."/>
            <person name="Lipzen A."/>
            <person name="Chen C."/>
            <person name="Yanf M."/>
            <person name="Daum C."/>
            <person name="Ng V."/>
            <person name="Clum A."/>
            <person name="Steindorff A."/>
            <person name="Ohm R."/>
            <person name="Martin F."/>
            <person name="Silar P."/>
            <person name="Natvig D."/>
            <person name="Lalanne C."/>
            <person name="Gautier V."/>
            <person name="Ament-Velasquez S.L."/>
            <person name="Kruys A."/>
            <person name="Hutchinson M.I."/>
            <person name="Powell A.J."/>
            <person name="Barry K."/>
            <person name="Miller A.N."/>
            <person name="Grigoriev I.V."/>
            <person name="Debuchy R."/>
            <person name="Gladieux P."/>
            <person name="Thoren M.H."/>
            <person name="Johannesson H."/>
        </authorList>
    </citation>
    <scope>NUCLEOTIDE SEQUENCE</scope>
    <source>
        <strain evidence="2">CBS 626.80</strain>
    </source>
</reference>
<feature type="signal peptide" evidence="1">
    <location>
        <begin position="1"/>
        <end position="23"/>
    </location>
</feature>
<evidence type="ECO:0000256" key="1">
    <source>
        <dbReference type="SAM" id="SignalP"/>
    </source>
</evidence>
<dbReference type="EMBL" id="MU859329">
    <property type="protein sequence ID" value="KAK3947639.1"/>
    <property type="molecule type" value="Genomic_DNA"/>
</dbReference>
<keyword evidence="3" id="KW-1185">Reference proteome</keyword>
<dbReference type="Proteomes" id="UP001303222">
    <property type="component" value="Unassembled WGS sequence"/>
</dbReference>
<protein>
    <submittedName>
        <fullName evidence="2">Uncharacterized protein</fullName>
    </submittedName>
</protein>
<evidence type="ECO:0000313" key="3">
    <source>
        <dbReference type="Proteomes" id="UP001303222"/>
    </source>
</evidence>
<proteinExistence type="predicted"/>
<name>A0AAN6NM64_9PEZI</name>
<organism evidence="2 3">
    <name type="scientific">Pseudoneurospora amorphoporcata</name>
    <dbReference type="NCBI Taxonomy" id="241081"/>
    <lineage>
        <taxon>Eukaryota</taxon>
        <taxon>Fungi</taxon>
        <taxon>Dikarya</taxon>
        <taxon>Ascomycota</taxon>
        <taxon>Pezizomycotina</taxon>
        <taxon>Sordariomycetes</taxon>
        <taxon>Sordariomycetidae</taxon>
        <taxon>Sordariales</taxon>
        <taxon>Sordariaceae</taxon>
        <taxon>Pseudoneurospora</taxon>
    </lineage>
</organism>